<dbReference type="InterPro" id="IPR050400">
    <property type="entry name" value="Bact_Cytoskel_RodZ"/>
</dbReference>
<dbReference type="OrthoDB" id="9790252at2"/>
<name>A0A094JJB2_9GAMM</name>
<dbReference type="InterPro" id="IPR001387">
    <property type="entry name" value="Cro/C1-type_HTH"/>
</dbReference>
<keyword evidence="2" id="KW-0472">Membrane</keyword>
<keyword evidence="2" id="KW-1133">Transmembrane helix</keyword>
<sequence>MTESNNNIDKEVQKSEGIEEQLELLGAVLKAARETKKLSVAEVATRLHLRVAVVEEIEQDDFSNISSATYVRGYVRNYARLVEADHALVEQCLAHQVPTVTPPSMQSFSRKTSIKKRETRWMWLTYLIVLISLALAVWWWWQKPASVDEHLSEPTIEELQTPVEQTPASNDTQTTPPAAEPQVEEPPSNTDNSQVSADDADVPNASEQAGATSVAPAISDTNETESSAAETASHASSVALELSLAGDCWLQITDGQGQVLADGLKNAGRHIQVAGIPPIKVVLGAPESVTMTYNGAQVSLDKYPAGRVARLTLPQA</sequence>
<dbReference type="PANTHER" id="PTHR34475">
    <property type="match status" value="1"/>
</dbReference>
<dbReference type="InterPro" id="IPR025194">
    <property type="entry name" value="RodZ-like_C"/>
</dbReference>
<evidence type="ECO:0000256" key="2">
    <source>
        <dbReference type="SAM" id="Phobius"/>
    </source>
</evidence>
<dbReference type="AlphaFoldDB" id="A0A094JJB2"/>
<evidence type="ECO:0000313" key="4">
    <source>
        <dbReference type="EMBL" id="KFZ38139.1"/>
    </source>
</evidence>
<dbReference type="GO" id="GO:0003677">
    <property type="term" value="F:DNA binding"/>
    <property type="evidence" value="ECO:0007669"/>
    <property type="project" value="InterPro"/>
</dbReference>
<protein>
    <recommendedName>
        <fullName evidence="3">Cytoskeleton protein RodZ-like C-terminal domain-containing protein</fullName>
    </recommendedName>
</protein>
<keyword evidence="5" id="KW-1185">Reference proteome</keyword>
<feature type="region of interest" description="Disordered" evidence="1">
    <location>
        <begin position="160"/>
        <end position="232"/>
    </location>
</feature>
<dbReference type="EMBL" id="JPEO01000003">
    <property type="protein sequence ID" value="KFZ38139.1"/>
    <property type="molecule type" value="Genomic_DNA"/>
</dbReference>
<organism evidence="4 5">
    <name type="scientific">Shewanella mangrovi</name>
    <dbReference type="NCBI Taxonomy" id="1515746"/>
    <lineage>
        <taxon>Bacteria</taxon>
        <taxon>Pseudomonadati</taxon>
        <taxon>Pseudomonadota</taxon>
        <taxon>Gammaproteobacteria</taxon>
        <taxon>Alteromonadales</taxon>
        <taxon>Shewanellaceae</taxon>
        <taxon>Shewanella</taxon>
    </lineage>
</organism>
<evidence type="ECO:0000256" key="1">
    <source>
        <dbReference type="SAM" id="MobiDB-lite"/>
    </source>
</evidence>
<dbReference type="Gene3D" id="1.10.260.40">
    <property type="entry name" value="lambda repressor-like DNA-binding domains"/>
    <property type="match status" value="1"/>
</dbReference>
<dbReference type="SUPFAM" id="SSF47413">
    <property type="entry name" value="lambda repressor-like DNA-binding domains"/>
    <property type="match status" value="1"/>
</dbReference>
<dbReference type="CDD" id="cd00093">
    <property type="entry name" value="HTH_XRE"/>
    <property type="match status" value="1"/>
</dbReference>
<dbReference type="InterPro" id="IPR010982">
    <property type="entry name" value="Lambda_DNA-bd_dom_sf"/>
</dbReference>
<dbReference type="RefSeq" id="WP_037440887.1">
    <property type="nucleotide sequence ID" value="NZ_JPEO01000003.1"/>
</dbReference>
<proteinExistence type="predicted"/>
<dbReference type="eggNOG" id="COG1426">
    <property type="taxonomic scope" value="Bacteria"/>
</dbReference>
<evidence type="ECO:0000313" key="5">
    <source>
        <dbReference type="Proteomes" id="UP000029264"/>
    </source>
</evidence>
<feature type="transmembrane region" description="Helical" evidence="2">
    <location>
        <begin position="121"/>
        <end position="141"/>
    </location>
</feature>
<dbReference type="STRING" id="1515746.HR45_06445"/>
<keyword evidence="2" id="KW-0812">Transmembrane</keyword>
<dbReference type="Pfam" id="PF13413">
    <property type="entry name" value="HTH_25"/>
    <property type="match status" value="1"/>
</dbReference>
<feature type="compositionally biased region" description="Low complexity" evidence="1">
    <location>
        <begin position="176"/>
        <end position="187"/>
    </location>
</feature>
<feature type="compositionally biased region" description="Polar residues" evidence="1">
    <location>
        <begin position="162"/>
        <end position="175"/>
    </location>
</feature>
<gene>
    <name evidence="4" type="ORF">HR45_06445</name>
</gene>
<evidence type="ECO:0000259" key="3">
    <source>
        <dbReference type="Pfam" id="PF13464"/>
    </source>
</evidence>
<dbReference type="Proteomes" id="UP000029264">
    <property type="component" value="Unassembled WGS sequence"/>
</dbReference>
<comment type="caution">
    <text evidence="4">The sequence shown here is derived from an EMBL/GenBank/DDBJ whole genome shotgun (WGS) entry which is preliminary data.</text>
</comment>
<dbReference type="Pfam" id="PF13464">
    <property type="entry name" value="RodZ_C"/>
    <property type="match status" value="1"/>
</dbReference>
<feature type="domain" description="Cytoskeleton protein RodZ-like C-terminal" evidence="3">
    <location>
        <begin position="242"/>
        <end position="312"/>
    </location>
</feature>
<accession>A0A094JJB2</accession>
<reference evidence="4 5" key="1">
    <citation type="submission" date="2014-06" db="EMBL/GenBank/DDBJ databases">
        <title>Shewanella sp. YQH10.</title>
        <authorList>
            <person name="Liu Y."/>
            <person name="Zeng R."/>
        </authorList>
    </citation>
    <scope>NUCLEOTIDE SEQUENCE [LARGE SCALE GENOMIC DNA]</scope>
    <source>
        <strain evidence="4 5">YQH10</strain>
    </source>
</reference>
<dbReference type="PANTHER" id="PTHR34475:SF1">
    <property type="entry name" value="CYTOSKELETON PROTEIN RODZ"/>
    <property type="match status" value="1"/>
</dbReference>